<organism evidence="1 2">
    <name type="scientific">Vibrio spartinae</name>
    <dbReference type="NCBI Taxonomy" id="1918945"/>
    <lineage>
        <taxon>Bacteria</taxon>
        <taxon>Pseudomonadati</taxon>
        <taxon>Pseudomonadota</taxon>
        <taxon>Gammaproteobacteria</taxon>
        <taxon>Vibrionales</taxon>
        <taxon>Vibrionaceae</taxon>
        <taxon>Vibrio</taxon>
    </lineage>
</organism>
<keyword evidence="2" id="KW-1185">Reference proteome</keyword>
<dbReference type="RefSeq" id="WP_182288358.1">
    <property type="nucleotide sequence ID" value="NZ_CP046268.1"/>
</dbReference>
<name>A0ABX6QXI6_9VIBR</name>
<evidence type="ECO:0008006" key="3">
    <source>
        <dbReference type="Google" id="ProtNLM"/>
    </source>
</evidence>
<evidence type="ECO:0000313" key="1">
    <source>
        <dbReference type="EMBL" id="QMV13868.1"/>
    </source>
</evidence>
<accession>A0ABX6QXI6</accession>
<dbReference type="Proteomes" id="UP000515264">
    <property type="component" value="Chromosome 1"/>
</dbReference>
<protein>
    <recommendedName>
        <fullName evidence="3">Secretion system C-terminal sorting domain-containing protein</fullName>
    </recommendedName>
</protein>
<dbReference type="EMBL" id="CP046268">
    <property type="protein sequence ID" value="QMV13868.1"/>
    <property type="molecule type" value="Genomic_DNA"/>
</dbReference>
<sequence>MDKLDILNINEVSFDLATADATYQTALNNINVINSSKLELQERTVKGLNLGNLGSFIGIWQGRNAPSSMTDFIGTVDLTASSSGGEWANKEIEVDSGYDLTQGIFTIGLFLRGGDVASLSASMWLTQGRANNPNPSSIYVVNPTNTQIPVNYSVPNLVDPKSNLDWVFLFKGDEIQLDYSKAIAYQEISSNDSNGIVNINANLSAGQYIVQYNPGHYKDTISATHAFTLR</sequence>
<reference evidence="1 2" key="1">
    <citation type="journal article" date="2020" name="J. Nat. Prod.">
        <title>Genomics-Metabolomics Profiling Disclosed Marine Vibrio spartinae 3.6 as a Producer of a New Branched Side Chain Prodigiosin.</title>
        <authorList>
            <person name="Vitale G.A."/>
            <person name="Sciarretta M."/>
            <person name="Palma Esposito F."/>
            <person name="January G.G."/>
            <person name="Giaccio M."/>
            <person name="Bunk B."/>
            <person name="Sproer C."/>
            <person name="Bajerski F."/>
            <person name="Power D."/>
            <person name="Festa C."/>
            <person name="Monti M.C."/>
            <person name="D'Auria M.V."/>
            <person name="de Pascale D."/>
        </authorList>
    </citation>
    <scope>NUCLEOTIDE SEQUENCE [LARGE SCALE GENOMIC DNA]</scope>
    <source>
        <strain evidence="1 2">3.6</strain>
    </source>
</reference>
<gene>
    <name evidence="1" type="ORF">Vspart_01113</name>
</gene>
<evidence type="ECO:0000313" key="2">
    <source>
        <dbReference type="Proteomes" id="UP000515264"/>
    </source>
</evidence>
<proteinExistence type="predicted"/>